<keyword evidence="7" id="KW-0496">Mitochondrion</keyword>
<dbReference type="OrthoDB" id="10017790at2759"/>
<evidence type="ECO:0000256" key="9">
    <source>
        <dbReference type="PROSITE-ProRule" id="PRU00259"/>
    </source>
</evidence>
<gene>
    <name evidence="12" type="primary">Armc10</name>
    <name evidence="12" type="ORF">AWC38_SpisGene18657</name>
</gene>
<comment type="caution">
    <text evidence="12">The sequence shown here is derived from an EMBL/GenBank/DDBJ whole genome shotgun (WGS) entry which is preliminary data.</text>
</comment>
<evidence type="ECO:0000259" key="11">
    <source>
        <dbReference type="Pfam" id="PF04826"/>
    </source>
</evidence>
<evidence type="ECO:0000256" key="1">
    <source>
        <dbReference type="ARBA" id="ARBA00004167"/>
    </source>
</evidence>
<feature type="transmembrane region" description="Helical" evidence="10">
    <location>
        <begin position="12"/>
        <end position="31"/>
    </location>
</feature>
<accession>A0A2B4RJP1</accession>
<evidence type="ECO:0000313" key="12">
    <source>
        <dbReference type="EMBL" id="PFX17039.1"/>
    </source>
</evidence>
<evidence type="ECO:0000313" key="13">
    <source>
        <dbReference type="Proteomes" id="UP000225706"/>
    </source>
</evidence>
<dbReference type="Pfam" id="PF04826">
    <property type="entry name" value="Arm_2"/>
    <property type="match status" value="1"/>
</dbReference>
<keyword evidence="5" id="KW-0735">Signal-anchor</keyword>
<keyword evidence="6 10" id="KW-1133">Transmembrane helix</keyword>
<name>A0A2B4RJP1_STYPI</name>
<dbReference type="InterPro" id="IPR016024">
    <property type="entry name" value="ARM-type_fold"/>
</dbReference>
<evidence type="ECO:0000256" key="8">
    <source>
        <dbReference type="ARBA" id="ARBA00023136"/>
    </source>
</evidence>
<dbReference type="GO" id="GO:0031966">
    <property type="term" value="C:mitochondrial membrane"/>
    <property type="evidence" value="ECO:0007669"/>
    <property type="project" value="UniProtKB-SubCell"/>
</dbReference>
<feature type="domain" description="Armadillo repeat-containing" evidence="11">
    <location>
        <begin position="86"/>
        <end position="277"/>
    </location>
</feature>
<evidence type="ECO:0000256" key="5">
    <source>
        <dbReference type="ARBA" id="ARBA00022968"/>
    </source>
</evidence>
<organism evidence="12 13">
    <name type="scientific">Stylophora pistillata</name>
    <name type="common">Smooth cauliflower coral</name>
    <dbReference type="NCBI Taxonomy" id="50429"/>
    <lineage>
        <taxon>Eukaryota</taxon>
        <taxon>Metazoa</taxon>
        <taxon>Cnidaria</taxon>
        <taxon>Anthozoa</taxon>
        <taxon>Hexacorallia</taxon>
        <taxon>Scleractinia</taxon>
        <taxon>Astrocoeniina</taxon>
        <taxon>Pocilloporidae</taxon>
        <taxon>Stylophora</taxon>
    </lineage>
</organism>
<dbReference type="InterPro" id="IPR000225">
    <property type="entry name" value="Armadillo"/>
</dbReference>
<dbReference type="InterPro" id="IPR006911">
    <property type="entry name" value="ARM-rpt_dom"/>
</dbReference>
<proteinExistence type="inferred from homology"/>
<evidence type="ECO:0000256" key="10">
    <source>
        <dbReference type="SAM" id="Phobius"/>
    </source>
</evidence>
<dbReference type="PANTHER" id="PTHR15712">
    <property type="entry name" value="ARMADILLO REPEAT CONTAINING PROTEIN"/>
    <property type="match status" value="1"/>
</dbReference>
<evidence type="ECO:0000256" key="2">
    <source>
        <dbReference type="ARBA" id="ARBA00004325"/>
    </source>
</evidence>
<dbReference type="Gene3D" id="1.25.10.10">
    <property type="entry name" value="Leucine-rich Repeat Variant"/>
    <property type="match status" value="1"/>
</dbReference>
<comment type="similarity">
    <text evidence="3">Belongs to the eutherian X-chromosome-specific Armcx family.</text>
</comment>
<keyword evidence="4 10" id="KW-0812">Transmembrane</keyword>
<evidence type="ECO:0000256" key="3">
    <source>
        <dbReference type="ARBA" id="ARBA00010553"/>
    </source>
</evidence>
<dbReference type="SUPFAM" id="SSF48371">
    <property type="entry name" value="ARM repeat"/>
    <property type="match status" value="1"/>
</dbReference>
<evidence type="ECO:0000256" key="7">
    <source>
        <dbReference type="ARBA" id="ARBA00023128"/>
    </source>
</evidence>
<keyword evidence="8 10" id="KW-0472">Membrane</keyword>
<evidence type="ECO:0000256" key="6">
    <source>
        <dbReference type="ARBA" id="ARBA00022989"/>
    </source>
</evidence>
<dbReference type="Proteomes" id="UP000225706">
    <property type="component" value="Unassembled WGS sequence"/>
</dbReference>
<dbReference type="PROSITE" id="PS50176">
    <property type="entry name" value="ARM_REPEAT"/>
    <property type="match status" value="1"/>
</dbReference>
<protein>
    <submittedName>
        <fullName evidence="12">Armadillo repeat-containing protein 10</fullName>
    </submittedName>
</protein>
<dbReference type="AlphaFoldDB" id="A0A2B4RJP1"/>
<dbReference type="PANTHER" id="PTHR15712:SF23">
    <property type="entry name" value="ARMADILLO REPEAT CONTAINING 10"/>
    <property type="match status" value="1"/>
</dbReference>
<dbReference type="InterPro" id="IPR011989">
    <property type="entry name" value="ARM-like"/>
</dbReference>
<keyword evidence="13" id="KW-1185">Reference proteome</keyword>
<comment type="subcellular location">
    <subcellularLocation>
        <location evidence="1">Membrane</location>
        <topology evidence="1">Single-pass membrane protein</topology>
    </subcellularLocation>
    <subcellularLocation>
        <location evidence="2">Mitochondrion membrane</location>
    </subcellularLocation>
</comment>
<feature type="repeat" description="ARM" evidence="9">
    <location>
        <begin position="124"/>
        <end position="159"/>
    </location>
</feature>
<reference evidence="13" key="1">
    <citation type="journal article" date="2017" name="bioRxiv">
        <title>Comparative analysis of the genomes of Stylophora pistillata and Acropora digitifera provides evidence for extensive differences between species of corals.</title>
        <authorList>
            <person name="Voolstra C.R."/>
            <person name="Li Y."/>
            <person name="Liew Y.J."/>
            <person name="Baumgarten S."/>
            <person name="Zoccola D."/>
            <person name="Flot J.-F."/>
            <person name="Tambutte S."/>
            <person name="Allemand D."/>
            <person name="Aranda M."/>
        </authorList>
    </citation>
    <scope>NUCLEOTIDE SEQUENCE [LARGE SCALE GENOMIC DNA]</scope>
</reference>
<dbReference type="EMBL" id="LSMT01000501">
    <property type="protein sequence ID" value="PFX17039.1"/>
    <property type="molecule type" value="Genomic_DNA"/>
</dbReference>
<evidence type="ECO:0000256" key="4">
    <source>
        <dbReference type="ARBA" id="ARBA00022692"/>
    </source>
</evidence>
<dbReference type="InterPro" id="IPR051303">
    <property type="entry name" value="Armcx_regulator"/>
</dbReference>
<sequence length="333" mass="37440">MESNGKTARIVLYAVCSACAALALTFGLYYLRQYEGKKRKGRSTNIFESLFKARDNESGSSFAIDQELAEILKENGHGEFTKGTISSLLEILEKVEDHMLEKVLIALLNCSAFTTNQNIIRECGGLSRLVALLTHPKKPIIIKTVQVLSNLAMNEKNQECLKDSVFEIIKNLEYCDVIDDDDVITEHLKLIVNLSATNIAHEEVMTGAQAFFDILCHSHSEKIQKEVLRLLVNLSCNTTNLERLLGLKPLLILQTFMLADNQDDIVLRAVTIVANLLSSPDGYTEQQQAVITEHLNVLYGELMRLLDHTDENIQSQAKRALRSIFAFRMMYST</sequence>